<evidence type="ECO:0000313" key="2">
    <source>
        <dbReference type="Proteomes" id="UP000324974"/>
    </source>
</evidence>
<sequence>MIIPPRPGGRPPVDDFPSAPLLSPESFVGLREMANREREPKKALSHLYLDCCEAERAVHVAHVSGDSAAVRGAEWERAAARAKLREEQEHVGNSFLIGLSHSFAYQPDELADLLAQLFRDGRIRAAFVPVLQQLLQPTVDWVRGEQRDIEERVTNLETIAATEEAYS</sequence>
<evidence type="ECO:0000313" key="1">
    <source>
        <dbReference type="EMBL" id="QEL17413.1"/>
    </source>
</evidence>
<proteinExistence type="predicted"/>
<dbReference type="Proteomes" id="UP000324974">
    <property type="component" value="Chromosome"/>
</dbReference>
<dbReference type="KEGG" id="lrs:PX52LOC_04402"/>
<reference evidence="2" key="1">
    <citation type="submission" date="2019-08" db="EMBL/GenBank/DDBJ databases">
        <title>Limnoglobus roseus gen. nov., sp. nov., a novel freshwater planctomycete with a giant genome from the family Gemmataceae.</title>
        <authorList>
            <person name="Kulichevskaya I.S."/>
            <person name="Naumoff D.G."/>
            <person name="Miroshnikov K."/>
            <person name="Ivanova A."/>
            <person name="Philippov D.A."/>
            <person name="Hakobyan A."/>
            <person name="Rijpstra I.C."/>
            <person name="Sinninghe Damste J.S."/>
            <person name="Liesack W."/>
            <person name="Dedysh S.N."/>
        </authorList>
    </citation>
    <scope>NUCLEOTIDE SEQUENCE [LARGE SCALE GENOMIC DNA]</scope>
    <source>
        <strain evidence="2">PX52</strain>
    </source>
</reference>
<dbReference type="RefSeq" id="WP_168219129.1">
    <property type="nucleotide sequence ID" value="NZ_CP042425.1"/>
</dbReference>
<keyword evidence="2" id="KW-1185">Reference proteome</keyword>
<name>A0A5C1AGP2_9BACT</name>
<organism evidence="1 2">
    <name type="scientific">Limnoglobus roseus</name>
    <dbReference type="NCBI Taxonomy" id="2598579"/>
    <lineage>
        <taxon>Bacteria</taxon>
        <taxon>Pseudomonadati</taxon>
        <taxon>Planctomycetota</taxon>
        <taxon>Planctomycetia</taxon>
        <taxon>Gemmatales</taxon>
        <taxon>Gemmataceae</taxon>
        <taxon>Limnoglobus</taxon>
    </lineage>
</organism>
<protein>
    <submittedName>
        <fullName evidence="1">Uncharacterized protein</fullName>
    </submittedName>
</protein>
<dbReference type="AlphaFoldDB" id="A0A5C1AGP2"/>
<gene>
    <name evidence="1" type="ORF">PX52LOC_04402</name>
</gene>
<dbReference type="EMBL" id="CP042425">
    <property type="protein sequence ID" value="QEL17413.1"/>
    <property type="molecule type" value="Genomic_DNA"/>
</dbReference>
<accession>A0A5C1AGP2</accession>